<organism evidence="1 2">
    <name type="scientific">Caulobacter phage CcrPW</name>
    <dbReference type="NCBI Taxonomy" id="2283271"/>
    <lineage>
        <taxon>Viruses</taxon>
        <taxon>Duplodnaviria</taxon>
        <taxon>Heunggongvirae</taxon>
        <taxon>Uroviricota</taxon>
        <taxon>Caudoviricetes</taxon>
        <taxon>Jeanschmidtviridae</taxon>
        <taxon>Colossusvirus</taxon>
        <taxon>Colossusvirus PW</taxon>
    </lineage>
</organism>
<sequence length="73" mass="8334">MTTMTQCRLERNGAVQVAWIESKFAKPTKVVKIKVDGEWEDGWVVAKTGTTLPAKTVQDRERDFKSHRRATDV</sequence>
<evidence type="ECO:0000313" key="2">
    <source>
        <dbReference type="Proteomes" id="UP000259026"/>
    </source>
</evidence>
<dbReference type="EMBL" id="MH588545">
    <property type="protein sequence ID" value="AXQ68645.1"/>
    <property type="molecule type" value="Genomic_DNA"/>
</dbReference>
<reference evidence="1" key="1">
    <citation type="submission" date="2018-07" db="EMBL/GenBank/DDBJ databases">
        <authorList>
            <person name="Quirk P.G."/>
            <person name="Krulwich T.A."/>
        </authorList>
    </citation>
    <scope>NUCLEOTIDE SEQUENCE</scope>
</reference>
<gene>
    <name evidence="1" type="ORF">CcrPW_gp106</name>
</gene>
<evidence type="ECO:0000313" key="1">
    <source>
        <dbReference type="EMBL" id="AXQ68645.1"/>
    </source>
</evidence>
<accession>A0A385ECB8</accession>
<name>A0A385ECB8_9CAUD</name>
<dbReference type="Proteomes" id="UP000259026">
    <property type="component" value="Segment"/>
</dbReference>
<protein>
    <submittedName>
        <fullName evidence="1">Uncharacterized protein</fullName>
    </submittedName>
</protein>
<keyword evidence="2" id="KW-1185">Reference proteome</keyword>
<reference evidence="1" key="2">
    <citation type="submission" date="2018-09" db="EMBL/GenBank/DDBJ databases">
        <title>Giant CbK-like Caulobacter bacteriophages have genetically divergent genomes.</title>
        <authorList>
            <person name="Wilson K."/>
            <person name="Ely B."/>
        </authorList>
    </citation>
    <scope>NUCLEOTIDE SEQUENCE [LARGE SCALE GENOMIC DNA]</scope>
</reference>
<proteinExistence type="predicted"/>